<feature type="domain" description="N-acetyltransferase" evidence="1">
    <location>
        <begin position="70"/>
        <end position="220"/>
    </location>
</feature>
<comment type="caution">
    <text evidence="2">The sequence shown here is derived from an EMBL/GenBank/DDBJ whole genome shotgun (WGS) entry which is preliminary data.</text>
</comment>
<evidence type="ECO:0000313" key="3">
    <source>
        <dbReference type="Proteomes" id="UP000243081"/>
    </source>
</evidence>
<sequence>MVVDPRPEIDTRRYIKTTDRPLRQPPVETTHTTDKIPFISKTSRIKPYVAHNKDIVHPESIERMANAKQIRIQRETECDAPVIEEVTAVAFMDAEHAGHNEQFIVRGLREANQLTISLVAEDEATLAIVGHVAVSPVTISDGSESWYGLGPISVRPEHQGRGIGSLLMERALADLQTSHAAAGCVVLGDPKYYTRFGFKADPSLRFPGAPAVYFMALAWREPAPSGTVSFHEAFEATG</sequence>
<keyword evidence="3" id="KW-1185">Reference proteome</keyword>
<dbReference type="OrthoDB" id="202470at2759"/>
<gene>
    <name evidence="2" type="ORF">LLEC1_07894</name>
</gene>
<dbReference type="Gene3D" id="3.40.630.30">
    <property type="match status" value="1"/>
</dbReference>
<dbReference type="OMA" id="TRCHIGD"/>
<dbReference type="EMBL" id="LUKN01000375">
    <property type="protein sequence ID" value="OAR03029.1"/>
    <property type="molecule type" value="Genomic_DNA"/>
</dbReference>
<accession>A0A179IMM8</accession>
<evidence type="ECO:0000259" key="1">
    <source>
        <dbReference type="PROSITE" id="PS51186"/>
    </source>
</evidence>
<dbReference type="PROSITE" id="PS51186">
    <property type="entry name" value="GNAT"/>
    <property type="match status" value="1"/>
</dbReference>
<dbReference type="InterPro" id="IPR000182">
    <property type="entry name" value="GNAT_dom"/>
</dbReference>
<name>A0A179IMM8_CORDF</name>
<dbReference type="AlphaFoldDB" id="A0A179IMM8"/>
<proteinExistence type="predicted"/>
<dbReference type="Proteomes" id="UP000243081">
    <property type="component" value="Unassembled WGS sequence"/>
</dbReference>
<evidence type="ECO:0000313" key="2">
    <source>
        <dbReference type="EMBL" id="OAR03029.1"/>
    </source>
</evidence>
<dbReference type="InterPro" id="IPR016181">
    <property type="entry name" value="Acyl_CoA_acyltransferase"/>
</dbReference>
<dbReference type="SUPFAM" id="SSF55729">
    <property type="entry name" value="Acyl-CoA N-acyltransferases (Nat)"/>
    <property type="match status" value="1"/>
</dbReference>
<dbReference type="Pfam" id="PF13508">
    <property type="entry name" value="Acetyltransf_7"/>
    <property type="match status" value="1"/>
</dbReference>
<dbReference type="CDD" id="cd04301">
    <property type="entry name" value="NAT_SF"/>
    <property type="match status" value="1"/>
</dbReference>
<organism evidence="2 3">
    <name type="scientific">Cordyceps confragosa</name>
    <name type="common">Lecanicillium lecanii</name>
    <dbReference type="NCBI Taxonomy" id="2714763"/>
    <lineage>
        <taxon>Eukaryota</taxon>
        <taxon>Fungi</taxon>
        <taxon>Dikarya</taxon>
        <taxon>Ascomycota</taxon>
        <taxon>Pezizomycotina</taxon>
        <taxon>Sordariomycetes</taxon>
        <taxon>Hypocreomycetidae</taxon>
        <taxon>Hypocreales</taxon>
        <taxon>Cordycipitaceae</taxon>
        <taxon>Akanthomyces</taxon>
    </lineage>
</organism>
<reference evidence="2 3" key="1">
    <citation type="submission" date="2016-03" db="EMBL/GenBank/DDBJ databases">
        <title>Fine-scale spatial genetic structure of a fungal parasite of coffee scale insects.</title>
        <authorList>
            <person name="Jackson D."/>
            <person name="Zemenick K.A."/>
            <person name="Malloure B."/>
            <person name="Quandt C.A."/>
            <person name="James T.Y."/>
        </authorList>
    </citation>
    <scope>NUCLEOTIDE SEQUENCE [LARGE SCALE GENOMIC DNA]</scope>
    <source>
        <strain evidence="2 3">UM487</strain>
    </source>
</reference>
<protein>
    <recommendedName>
        <fullName evidence="1">N-acetyltransferase domain-containing protein</fullName>
    </recommendedName>
</protein>
<dbReference type="GO" id="GO:0016747">
    <property type="term" value="F:acyltransferase activity, transferring groups other than amino-acyl groups"/>
    <property type="evidence" value="ECO:0007669"/>
    <property type="project" value="InterPro"/>
</dbReference>